<feature type="domain" description="Rad50/SbcC-type AAA" evidence="2">
    <location>
        <begin position="6"/>
        <end position="98"/>
    </location>
</feature>
<dbReference type="Pfam" id="PF13476">
    <property type="entry name" value="AAA_23"/>
    <property type="match status" value="1"/>
</dbReference>
<dbReference type="RefSeq" id="WP_073339470.1">
    <property type="nucleotide sequence ID" value="NZ_FQXM01000021.1"/>
</dbReference>
<dbReference type="Pfam" id="PF13304">
    <property type="entry name" value="AAA_21"/>
    <property type="match status" value="1"/>
</dbReference>
<gene>
    <name evidence="3" type="ORF">SAMN02745207_03145</name>
</gene>
<protein>
    <submittedName>
        <fullName evidence="3">AAA domain-containing protein, putative AbiEii toxin, Type IV TA system</fullName>
    </submittedName>
</protein>
<evidence type="ECO:0000259" key="2">
    <source>
        <dbReference type="Pfam" id="PF13476"/>
    </source>
</evidence>
<evidence type="ECO:0000313" key="3">
    <source>
        <dbReference type="EMBL" id="SHH91605.1"/>
    </source>
</evidence>
<organism evidence="3 4">
    <name type="scientific">Clostridium grantii DSM 8605</name>
    <dbReference type="NCBI Taxonomy" id="1121316"/>
    <lineage>
        <taxon>Bacteria</taxon>
        <taxon>Bacillati</taxon>
        <taxon>Bacillota</taxon>
        <taxon>Clostridia</taxon>
        <taxon>Eubacteriales</taxon>
        <taxon>Clostridiaceae</taxon>
        <taxon>Clostridium</taxon>
    </lineage>
</organism>
<dbReference type="InterPro" id="IPR051396">
    <property type="entry name" value="Bact_Antivir_Def_Nuclease"/>
</dbReference>
<dbReference type="Gene3D" id="3.40.50.300">
    <property type="entry name" value="P-loop containing nucleotide triphosphate hydrolases"/>
    <property type="match status" value="1"/>
</dbReference>
<dbReference type="AlphaFoldDB" id="A0A1M5WVH0"/>
<dbReference type="STRING" id="1121316.SAMN02745207_03145"/>
<dbReference type="InterPro" id="IPR038729">
    <property type="entry name" value="Rad50/SbcC_AAA"/>
</dbReference>
<evidence type="ECO:0000313" key="4">
    <source>
        <dbReference type="Proteomes" id="UP000184447"/>
    </source>
</evidence>
<reference evidence="3 4" key="1">
    <citation type="submission" date="2016-11" db="EMBL/GenBank/DDBJ databases">
        <authorList>
            <person name="Jaros S."/>
            <person name="Januszkiewicz K."/>
            <person name="Wedrychowicz H."/>
        </authorList>
    </citation>
    <scope>NUCLEOTIDE SEQUENCE [LARGE SCALE GENOMIC DNA]</scope>
    <source>
        <strain evidence="3 4">DSM 8605</strain>
    </source>
</reference>
<dbReference type="SUPFAM" id="SSF52540">
    <property type="entry name" value="P-loop containing nucleoside triphosphate hydrolases"/>
    <property type="match status" value="1"/>
</dbReference>
<feature type="domain" description="ATPase AAA-type core" evidence="1">
    <location>
        <begin position="174"/>
        <end position="270"/>
    </location>
</feature>
<dbReference type="GO" id="GO:0006302">
    <property type="term" value="P:double-strand break repair"/>
    <property type="evidence" value="ECO:0007669"/>
    <property type="project" value="InterPro"/>
</dbReference>
<sequence>MGIDNIRLKNITVFEELKMDFSKGINVIIGENGTGKTTLLKMIYAACEWSNETTDKNKAKNIFNYFNYGKKDINLLKSYERKDDYSVLEVISENTKFELSLSNDGIFQLDKWLELGIKSIFIPTTEMLSHSKGFLAMNQKYSMPFDATQIDIIVNAELPETREVSELNQKLLDLISKVIDGEVIYENDTFYVVKNNGMKVEFSFEAEGLRKFGLLWKLIRNGLIEEDTILFWDEPEANINPELMPVLIDVLLELQRNGIQIFIATHSYNLAKYFEIKRTEKDSVLFHNLYREKTTLQRKDNDEEKILASFENKGVKAQSSEYFGKITNNPIIVADAKLFDEVIEKTF</sequence>
<dbReference type="GO" id="GO:0005524">
    <property type="term" value="F:ATP binding"/>
    <property type="evidence" value="ECO:0007669"/>
    <property type="project" value="InterPro"/>
</dbReference>
<dbReference type="InterPro" id="IPR027417">
    <property type="entry name" value="P-loop_NTPase"/>
</dbReference>
<dbReference type="GO" id="GO:0016887">
    <property type="term" value="F:ATP hydrolysis activity"/>
    <property type="evidence" value="ECO:0007669"/>
    <property type="project" value="InterPro"/>
</dbReference>
<dbReference type="EMBL" id="FQXM01000021">
    <property type="protein sequence ID" value="SHH91605.1"/>
    <property type="molecule type" value="Genomic_DNA"/>
</dbReference>
<dbReference type="CDD" id="cd00267">
    <property type="entry name" value="ABC_ATPase"/>
    <property type="match status" value="1"/>
</dbReference>
<dbReference type="PANTHER" id="PTHR43581">
    <property type="entry name" value="ATP/GTP PHOSPHATASE"/>
    <property type="match status" value="1"/>
</dbReference>
<proteinExistence type="predicted"/>
<keyword evidence="4" id="KW-1185">Reference proteome</keyword>
<dbReference type="InterPro" id="IPR003959">
    <property type="entry name" value="ATPase_AAA_core"/>
</dbReference>
<dbReference type="OrthoDB" id="9801813at2"/>
<accession>A0A1M5WVH0</accession>
<name>A0A1M5WVH0_9CLOT</name>
<evidence type="ECO:0000259" key="1">
    <source>
        <dbReference type="Pfam" id="PF13304"/>
    </source>
</evidence>
<dbReference type="PANTHER" id="PTHR43581:SF2">
    <property type="entry name" value="EXCINUCLEASE ATPASE SUBUNIT"/>
    <property type="match status" value="1"/>
</dbReference>
<dbReference type="Proteomes" id="UP000184447">
    <property type="component" value="Unassembled WGS sequence"/>
</dbReference>